<dbReference type="EMBL" id="CP113797">
    <property type="protein sequence ID" value="WAL61498.1"/>
    <property type="molecule type" value="Genomic_DNA"/>
</dbReference>
<dbReference type="Proteomes" id="UP001163152">
    <property type="component" value="Chromosome"/>
</dbReference>
<evidence type="ECO:0000313" key="3">
    <source>
        <dbReference type="Proteomes" id="UP001163152"/>
    </source>
</evidence>
<dbReference type="RefSeq" id="WP_268611481.1">
    <property type="nucleotide sequence ID" value="NZ_CP113797.1"/>
</dbReference>
<sequence>MEALVDFTCNLVILVSLVYFGVGFVLSMIEHWNRIDPAAYKAKAKTALPPVPLSLPESTEIAIELEQPEMETLESMAYEYE</sequence>
<name>A0A9E8ZE65_9CYAN</name>
<dbReference type="KEGG" id="tsin:OXH18_05780"/>
<keyword evidence="1" id="KW-1133">Transmembrane helix</keyword>
<organism evidence="2 3">
    <name type="scientific">Thermocoleostomius sinensis A174</name>
    <dbReference type="NCBI Taxonomy" id="2016057"/>
    <lineage>
        <taxon>Bacteria</taxon>
        <taxon>Bacillati</taxon>
        <taxon>Cyanobacteriota</taxon>
        <taxon>Cyanophyceae</taxon>
        <taxon>Oculatellales</taxon>
        <taxon>Oculatellaceae</taxon>
        <taxon>Thermocoleostomius</taxon>
    </lineage>
</organism>
<keyword evidence="1" id="KW-0472">Membrane</keyword>
<feature type="transmembrane region" description="Helical" evidence="1">
    <location>
        <begin position="12"/>
        <end position="29"/>
    </location>
</feature>
<dbReference type="AlphaFoldDB" id="A0A9E8ZE65"/>
<protein>
    <submittedName>
        <fullName evidence="2">Uncharacterized protein</fullName>
    </submittedName>
</protein>
<evidence type="ECO:0000313" key="2">
    <source>
        <dbReference type="EMBL" id="WAL61498.1"/>
    </source>
</evidence>
<proteinExistence type="predicted"/>
<reference evidence="2" key="1">
    <citation type="submission" date="2022-12" db="EMBL/GenBank/DDBJ databases">
        <title>Polyphasic identification of a Novel Hot-Spring Cyanobacterium Ocullathermofonsia sinensis gen nov. sp. nov. and Genomic Insights on its Adaptations to the Thermal Habitat.</title>
        <authorList>
            <person name="Daroch M."/>
            <person name="Tang J."/>
            <person name="Jiang Y."/>
        </authorList>
    </citation>
    <scope>NUCLEOTIDE SEQUENCE</scope>
    <source>
        <strain evidence="2">PKUAC-SCTA174</strain>
    </source>
</reference>
<evidence type="ECO:0000256" key="1">
    <source>
        <dbReference type="SAM" id="Phobius"/>
    </source>
</evidence>
<keyword evidence="1" id="KW-0812">Transmembrane</keyword>
<gene>
    <name evidence="2" type="ORF">OXH18_05780</name>
</gene>
<keyword evidence="3" id="KW-1185">Reference proteome</keyword>
<accession>A0A9E8ZE65</accession>